<dbReference type="EMBL" id="JARBJD010000212">
    <property type="protein sequence ID" value="KAK2947030.1"/>
    <property type="molecule type" value="Genomic_DNA"/>
</dbReference>
<proteinExistence type="predicted"/>
<reference evidence="2 3" key="1">
    <citation type="journal article" date="2022" name="bioRxiv">
        <title>Genomics of Preaxostyla Flagellates Illuminates Evolutionary Transitions and the Path Towards Mitochondrial Loss.</title>
        <authorList>
            <person name="Novak L.V.F."/>
            <person name="Treitli S.C."/>
            <person name="Pyrih J."/>
            <person name="Halakuc P."/>
            <person name="Pipaliya S.V."/>
            <person name="Vacek V."/>
            <person name="Brzon O."/>
            <person name="Soukal P."/>
            <person name="Eme L."/>
            <person name="Dacks J.B."/>
            <person name="Karnkowska A."/>
            <person name="Elias M."/>
            <person name="Hampl V."/>
        </authorList>
    </citation>
    <scope>NUCLEOTIDE SEQUENCE [LARGE SCALE GENOMIC DNA]</scope>
    <source>
        <strain evidence="2">NAU3</strain>
        <tissue evidence="2">Gut</tissue>
    </source>
</reference>
<dbReference type="InterPro" id="IPR029441">
    <property type="entry name" value="Cass2"/>
</dbReference>
<accession>A0ABQ9X5J6</accession>
<sequence>MGRSNLKHPFRKMPKFIPPKAKDKAAKLAKEPSIDEKVAAVQAQTEDKKEDKADFTVQIKPYGRIRGIGMKVIATTADISPKAAKLWSSDFGPRMGELKGQYPGSFGISVMQSEKPEDPFEYWAVIPVSDEEPIPDGMEEVIVEPRDYAQVDITFDKLPAAYQYLYGEWAQKNKEQNLSMVLPSVEFYPPQYMETKEMSICVPLEKKKE</sequence>
<dbReference type="Gene3D" id="3.20.80.10">
    <property type="entry name" value="Regulatory factor, effector binding domain"/>
    <property type="match status" value="1"/>
</dbReference>
<dbReference type="SMART" id="SM00871">
    <property type="entry name" value="AraC_E_bind"/>
    <property type="match status" value="1"/>
</dbReference>
<evidence type="ECO:0000259" key="1">
    <source>
        <dbReference type="SMART" id="SM00871"/>
    </source>
</evidence>
<gene>
    <name evidence="2" type="ORF">BLNAU_18032</name>
</gene>
<organism evidence="2 3">
    <name type="scientific">Blattamonas nauphoetae</name>
    <dbReference type="NCBI Taxonomy" id="2049346"/>
    <lineage>
        <taxon>Eukaryota</taxon>
        <taxon>Metamonada</taxon>
        <taxon>Preaxostyla</taxon>
        <taxon>Oxymonadida</taxon>
        <taxon>Blattamonas</taxon>
    </lineage>
</organism>
<protein>
    <recommendedName>
        <fullName evidence="1">AraC effector-binding domain-containing protein</fullName>
    </recommendedName>
</protein>
<dbReference type="InterPro" id="IPR011256">
    <property type="entry name" value="Reg_factor_effector_dom_sf"/>
</dbReference>
<dbReference type="InterPro" id="IPR010499">
    <property type="entry name" value="AraC_E-bd"/>
</dbReference>
<keyword evidence="3" id="KW-1185">Reference proteome</keyword>
<dbReference type="Proteomes" id="UP001281761">
    <property type="component" value="Unassembled WGS sequence"/>
</dbReference>
<evidence type="ECO:0000313" key="3">
    <source>
        <dbReference type="Proteomes" id="UP001281761"/>
    </source>
</evidence>
<evidence type="ECO:0000313" key="2">
    <source>
        <dbReference type="EMBL" id="KAK2947030.1"/>
    </source>
</evidence>
<dbReference type="Pfam" id="PF14526">
    <property type="entry name" value="Cass2"/>
    <property type="match status" value="1"/>
</dbReference>
<feature type="domain" description="AraC effector-binding" evidence="1">
    <location>
        <begin position="55"/>
        <end position="205"/>
    </location>
</feature>
<name>A0ABQ9X5J6_9EUKA</name>
<dbReference type="SUPFAM" id="SSF55136">
    <property type="entry name" value="Probable bacterial effector-binding domain"/>
    <property type="match status" value="1"/>
</dbReference>
<comment type="caution">
    <text evidence="2">The sequence shown here is derived from an EMBL/GenBank/DDBJ whole genome shotgun (WGS) entry which is preliminary data.</text>
</comment>